<accession>A0A385TPQ2</accession>
<dbReference type="Proteomes" id="UP000266552">
    <property type="component" value="Chromosome"/>
</dbReference>
<reference evidence="1 2" key="1">
    <citation type="submission" date="2018-09" db="EMBL/GenBank/DDBJ databases">
        <title>Genome Sequence of Paenibacillus lautus Strain E7593-69, Azo Dye-Degrading Bacteria, Isolated from Commercial Tattoo Inks.</title>
        <authorList>
            <person name="Nho S.W."/>
            <person name="Kim S.-J."/>
            <person name="Kweon O."/>
            <person name="Cerniglia C.E."/>
        </authorList>
    </citation>
    <scope>NUCLEOTIDE SEQUENCE [LARGE SCALE GENOMIC DNA]</scope>
    <source>
        <strain evidence="1 2">E7593-69</strain>
    </source>
</reference>
<protein>
    <submittedName>
        <fullName evidence="1">Uncharacterized protein</fullName>
    </submittedName>
</protein>
<sequence>MADMSFPSFSHDREMICTIFLYCKGFVLKLPYRFQAGTIAWFMPKNFLFEEETDKLKDREITG</sequence>
<evidence type="ECO:0000313" key="2">
    <source>
        <dbReference type="Proteomes" id="UP000266552"/>
    </source>
</evidence>
<dbReference type="EMBL" id="CP032412">
    <property type="protein sequence ID" value="AYB43095.1"/>
    <property type="molecule type" value="Genomic_DNA"/>
</dbReference>
<dbReference type="KEGG" id="plw:D5F53_07255"/>
<keyword evidence="2" id="KW-1185">Reference proteome</keyword>
<evidence type="ECO:0000313" key="1">
    <source>
        <dbReference type="EMBL" id="AYB43095.1"/>
    </source>
</evidence>
<gene>
    <name evidence="1" type="ORF">D5F53_07255</name>
</gene>
<dbReference type="AlphaFoldDB" id="A0A385TPQ2"/>
<name>A0A385TPQ2_PAELA</name>
<organism evidence="1 2">
    <name type="scientific">Paenibacillus lautus</name>
    <name type="common">Bacillus lautus</name>
    <dbReference type="NCBI Taxonomy" id="1401"/>
    <lineage>
        <taxon>Bacteria</taxon>
        <taxon>Bacillati</taxon>
        <taxon>Bacillota</taxon>
        <taxon>Bacilli</taxon>
        <taxon>Bacillales</taxon>
        <taxon>Paenibacillaceae</taxon>
        <taxon>Paenibacillus</taxon>
    </lineage>
</organism>
<proteinExistence type="predicted"/>